<feature type="signal peptide" evidence="1">
    <location>
        <begin position="1"/>
        <end position="29"/>
    </location>
</feature>
<evidence type="ECO:0000256" key="1">
    <source>
        <dbReference type="SAM" id="SignalP"/>
    </source>
</evidence>
<name>A0ABT8X977_9HYPH</name>
<dbReference type="EMBL" id="WHSC02000001">
    <property type="protein sequence ID" value="MDO6120158.1"/>
    <property type="molecule type" value="Genomic_DNA"/>
</dbReference>
<dbReference type="PROSITE" id="PS51318">
    <property type="entry name" value="TAT"/>
    <property type="match status" value="1"/>
</dbReference>
<dbReference type="Proteomes" id="UP001177080">
    <property type="component" value="Unassembled WGS sequence"/>
</dbReference>
<proteinExistence type="predicted"/>
<dbReference type="InterPro" id="IPR006311">
    <property type="entry name" value="TAT_signal"/>
</dbReference>
<comment type="caution">
    <text evidence="2">The sequence shown here is derived from an EMBL/GenBank/DDBJ whole genome shotgun (WGS) entry which is preliminary data.</text>
</comment>
<organism evidence="2 3">
    <name type="scientific">Shinella curvata</name>
    <dbReference type="NCBI Taxonomy" id="1817964"/>
    <lineage>
        <taxon>Bacteria</taxon>
        <taxon>Pseudomonadati</taxon>
        <taxon>Pseudomonadota</taxon>
        <taxon>Alphaproteobacteria</taxon>
        <taxon>Hyphomicrobiales</taxon>
        <taxon>Rhizobiaceae</taxon>
        <taxon>Shinella</taxon>
    </lineage>
</organism>
<keyword evidence="3" id="KW-1185">Reference proteome</keyword>
<accession>A0ABT8X977</accession>
<dbReference type="RefSeq" id="WP_244758949.1">
    <property type="nucleotide sequence ID" value="NZ_JALJCJ010000001.1"/>
</dbReference>
<evidence type="ECO:0000313" key="3">
    <source>
        <dbReference type="Proteomes" id="UP001177080"/>
    </source>
</evidence>
<evidence type="ECO:0000313" key="2">
    <source>
        <dbReference type="EMBL" id="MDO6120158.1"/>
    </source>
</evidence>
<protein>
    <submittedName>
        <fullName evidence="2">YbjP/YqhG family protein</fullName>
    </submittedName>
</protein>
<keyword evidence="1" id="KW-0732">Signal</keyword>
<feature type="chain" id="PRO_5047021136" evidence="1">
    <location>
        <begin position="30"/>
        <end position="148"/>
    </location>
</feature>
<sequence length="148" mass="15810">MAALTRRTLLLGLASVALAAALPAFPVFAAERPEQIIEKVYASYANDGNGPQDVPYLADVAEQLSGENHPGFDFFIDAQDFDKVSAVVTLVSESDKDAVVRAEMTNFGTTKTVEIDFVKNGGAWKIGNVRYPVAGGFDLRQSLGLSAL</sequence>
<gene>
    <name evidence="2" type="ORF">GB928_003070</name>
</gene>
<dbReference type="Gene3D" id="3.10.450.50">
    <property type="match status" value="1"/>
</dbReference>
<reference evidence="2" key="1">
    <citation type="submission" date="2022-04" db="EMBL/GenBank/DDBJ databases">
        <title>Shinella lacus sp. nov., a novel member of the genus Shinella from water.</title>
        <authorList>
            <person name="Deng Y."/>
        </authorList>
    </citation>
    <scope>NUCLEOTIDE SEQUENCE</scope>
    <source>
        <strain evidence="2">JCM 31239</strain>
    </source>
</reference>